<dbReference type="CDD" id="cd02440">
    <property type="entry name" value="AdoMet_MTases"/>
    <property type="match status" value="1"/>
</dbReference>
<keyword evidence="1" id="KW-0489">Methyltransferase</keyword>
<protein>
    <submittedName>
        <fullName evidence="1">Methyltransferase type 11</fullName>
    </submittedName>
</protein>
<reference evidence="2" key="1">
    <citation type="submission" date="2017-11" db="EMBL/GenBank/DDBJ databases">
        <authorList>
            <person name="Kuznetsova I."/>
            <person name="Sazanova A."/>
            <person name="Chirak E."/>
            <person name="Safronova V."/>
            <person name="Willems A."/>
        </authorList>
    </citation>
    <scope>NUCLEOTIDE SEQUENCE [LARGE SCALE GENOMIC DNA]</scope>
    <source>
        <strain evidence="2">PEPV15</strain>
    </source>
</reference>
<dbReference type="AlphaFoldDB" id="A0A2P7AWC3"/>
<name>A0A2P7AWC3_9HYPH</name>
<dbReference type="GO" id="GO:0008168">
    <property type="term" value="F:methyltransferase activity"/>
    <property type="evidence" value="ECO:0007669"/>
    <property type="project" value="UniProtKB-KW"/>
</dbReference>
<dbReference type="Pfam" id="PF13489">
    <property type="entry name" value="Methyltransf_23"/>
    <property type="match status" value="1"/>
</dbReference>
<sequence>MADQASQGFFSPVLRSARLNAARPWLKGTVLDVGCGSGALAAFVDKDKYTGFDQDHQSIEVARRDFPAHGFCTSLPDNAQYDTVVALALLEHLSDPQKELEKWAEKLAPGGNIVLTTPHKAFRIAHDLGAKIGLFSSGAADEHEEMFDRRGLHRLAQQSGLSVVHYERFLAWANQLLVLNAPSRH</sequence>
<dbReference type="RefSeq" id="WP_106716945.1">
    <property type="nucleotide sequence ID" value="NZ_JACHXT010000001.1"/>
</dbReference>
<evidence type="ECO:0000313" key="2">
    <source>
        <dbReference type="Proteomes" id="UP000241158"/>
    </source>
</evidence>
<dbReference type="OrthoDB" id="9777830at2"/>
<keyword evidence="1" id="KW-0808">Transferase</keyword>
<dbReference type="SUPFAM" id="SSF53335">
    <property type="entry name" value="S-adenosyl-L-methionine-dependent methyltransferases"/>
    <property type="match status" value="1"/>
</dbReference>
<dbReference type="GO" id="GO:0032259">
    <property type="term" value="P:methylation"/>
    <property type="evidence" value="ECO:0007669"/>
    <property type="project" value="UniProtKB-KW"/>
</dbReference>
<gene>
    <name evidence="1" type="ORF">CU100_13000</name>
</gene>
<proteinExistence type="predicted"/>
<keyword evidence="2" id="KW-1185">Reference proteome</keyword>
<dbReference type="PANTHER" id="PTHR43861">
    <property type="entry name" value="TRANS-ACONITATE 2-METHYLTRANSFERASE-RELATED"/>
    <property type="match status" value="1"/>
</dbReference>
<dbReference type="EMBL" id="PGGN01000002">
    <property type="protein sequence ID" value="PSH58503.1"/>
    <property type="molecule type" value="Genomic_DNA"/>
</dbReference>
<accession>A0A2P7AWC3</accession>
<dbReference type="Gene3D" id="3.40.50.150">
    <property type="entry name" value="Vaccinia Virus protein VP39"/>
    <property type="match status" value="1"/>
</dbReference>
<organism evidence="1 2">
    <name type="scientific">Phyllobacterium endophyticum</name>
    <dbReference type="NCBI Taxonomy" id="1149773"/>
    <lineage>
        <taxon>Bacteria</taxon>
        <taxon>Pseudomonadati</taxon>
        <taxon>Pseudomonadota</taxon>
        <taxon>Alphaproteobacteria</taxon>
        <taxon>Hyphomicrobiales</taxon>
        <taxon>Phyllobacteriaceae</taxon>
        <taxon>Phyllobacterium</taxon>
    </lineage>
</organism>
<comment type="caution">
    <text evidence="1">The sequence shown here is derived from an EMBL/GenBank/DDBJ whole genome shotgun (WGS) entry which is preliminary data.</text>
</comment>
<dbReference type="InterPro" id="IPR029063">
    <property type="entry name" value="SAM-dependent_MTases_sf"/>
</dbReference>
<dbReference type="Proteomes" id="UP000241158">
    <property type="component" value="Unassembled WGS sequence"/>
</dbReference>
<evidence type="ECO:0000313" key="1">
    <source>
        <dbReference type="EMBL" id="PSH58503.1"/>
    </source>
</evidence>